<dbReference type="AlphaFoldDB" id="A0A4V1A469"/>
<evidence type="ECO:0000313" key="3">
    <source>
        <dbReference type="EMBL" id="QBK31578.1"/>
    </source>
</evidence>
<dbReference type="Pfam" id="PF13670">
    <property type="entry name" value="PepSY_2"/>
    <property type="match status" value="1"/>
</dbReference>
<organism evidence="3 4">
    <name type="scientific">Roseitalea porphyridii</name>
    <dbReference type="NCBI Taxonomy" id="1852022"/>
    <lineage>
        <taxon>Bacteria</taxon>
        <taxon>Pseudomonadati</taxon>
        <taxon>Pseudomonadota</taxon>
        <taxon>Alphaproteobacteria</taxon>
        <taxon>Hyphomicrobiales</taxon>
        <taxon>Ahrensiaceae</taxon>
        <taxon>Roseitalea</taxon>
    </lineage>
</organism>
<sequence>MKNKAVYLALSAALVSGSAYALDLVPGTQLGTGLAAISGELSESGFEITRYDRNAGMIEVYAVKGDVRHEVHIDPATGKITRVESTTRRGPSPLPGASEEQVRAMLADQGYEIMTFERERRKIEVYAKKDGRLWEIKVHPGTGEVLSVEAEG</sequence>
<reference evidence="3 4" key="1">
    <citation type="journal article" date="2017" name="Int. J. Syst. Evol. Microbiol.">
        <title>Roseitalea porphyridii gen. nov., sp. nov., isolated from a red alga, and reclassification of Hoeflea suaedae Chung et al. 2013 as Pseudohoeflea suaedae gen. nov., comb. nov.</title>
        <authorList>
            <person name="Hyeon J.W."/>
            <person name="Jeong S.E."/>
            <person name="Baek K."/>
            <person name="Jeon C.O."/>
        </authorList>
    </citation>
    <scope>NUCLEOTIDE SEQUENCE [LARGE SCALE GENOMIC DNA]</scope>
    <source>
        <strain evidence="3 4">MA7-20</strain>
    </source>
</reference>
<feature type="chain" id="PRO_5020589393" evidence="1">
    <location>
        <begin position="22"/>
        <end position="152"/>
    </location>
</feature>
<evidence type="ECO:0000259" key="2">
    <source>
        <dbReference type="Pfam" id="PF13670"/>
    </source>
</evidence>
<keyword evidence="1" id="KW-0732">Signal</keyword>
<accession>A0A4V1A469</accession>
<protein>
    <submittedName>
        <fullName evidence="3">PepSY domain-containing protein</fullName>
    </submittedName>
</protein>
<dbReference type="EMBL" id="CP036532">
    <property type="protein sequence ID" value="QBK31578.1"/>
    <property type="molecule type" value="Genomic_DNA"/>
</dbReference>
<keyword evidence="4" id="KW-1185">Reference proteome</keyword>
<dbReference type="Proteomes" id="UP000293719">
    <property type="component" value="Chromosome"/>
</dbReference>
<dbReference type="InterPro" id="IPR025711">
    <property type="entry name" value="PepSY"/>
</dbReference>
<evidence type="ECO:0000256" key="1">
    <source>
        <dbReference type="SAM" id="SignalP"/>
    </source>
</evidence>
<feature type="signal peptide" evidence="1">
    <location>
        <begin position="1"/>
        <end position="21"/>
    </location>
</feature>
<dbReference type="KEGG" id="rpod:E0E05_13765"/>
<dbReference type="RefSeq" id="WP_131617238.1">
    <property type="nucleotide sequence ID" value="NZ_CP036532.1"/>
</dbReference>
<proteinExistence type="predicted"/>
<dbReference type="OrthoDB" id="7365433at2"/>
<evidence type="ECO:0000313" key="4">
    <source>
        <dbReference type="Proteomes" id="UP000293719"/>
    </source>
</evidence>
<dbReference type="GeneID" id="90768370"/>
<name>A0A4V1A469_9HYPH</name>
<feature type="domain" description="PepSY" evidence="2">
    <location>
        <begin position="98"/>
        <end position="147"/>
    </location>
</feature>
<gene>
    <name evidence="3" type="ORF">E0E05_13765</name>
</gene>